<evidence type="ECO:0000256" key="1">
    <source>
        <dbReference type="ARBA" id="ARBA00022630"/>
    </source>
</evidence>
<gene>
    <name evidence="8" type="ORF">GGQ83_003862</name>
</gene>
<dbReference type="InterPro" id="IPR036661">
    <property type="entry name" value="Luciferase-like_sf"/>
</dbReference>
<name>A0A840AIL4_9PROT</name>
<feature type="binding site" evidence="6">
    <location>
        <position position="230"/>
    </location>
    <ligand>
        <name>FMN</name>
        <dbReference type="ChEBI" id="CHEBI:58210"/>
    </ligand>
</feature>
<dbReference type="EMBL" id="JACIDJ010000010">
    <property type="protein sequence ID" value="MBB3900386.1"/>
    <property type="molecule type" value="Genomic_DNA"/>
</dbReference>
<evidence type="ECO:0000259" key="7">
    <source>
        <dbReference type="Pfam" id="PF00296"/>
    </source>
</evidence>
<keyword evidence="1 6" id="KW-0285">Flavoprotein</keyword>
<sequence length="434" mass="47605">MTARRMHLVAYLKTGPTANHPGAWRHPAAALDDIFDPGRYEHIARVLEAARFDGCFYADTFGLQDIHGGNFDATLRHGGQISYLDPMMVLPLMARATRHLGLGATLSTSFAHPYALARSLASLDHLSGGRAAWNVVTSATDLEARNFGMDGIPAKGERYDRADEALEACCALWDGWEEGALVKDRAAGVFVDPSRVHYTNYEGRFVRTRGPLSIPRSPQGRPVLMQAGSSERGREFAARWAEIIFVTPHQREDAVAFRQDMHARLVAAGRRPEDCKILPSFALVLAETDSIAREKHDHLQSLITPDAQMMLNSALVGVDLTRHQTAREVAQAQGNQGIAGSTDRVLAQARAEGLGFAEAAAKPRGLLVGSAATVADMLEEWFSTEACDGFIFWPTVFPSMFEDVARLLVPELQRRGLFRRDYAGATLRQNLASP</sequence>
<feature type="binding site" evidence="6">
    <location>
        <position position="229"/>
    </location>
    <ligand>
        <name>FMN</name>
        <dbReference type="ChEBI" id="CHEBI:58210"/>
    </ligand>
</feature>
<feature type="domain" description="Luciferase-like" evidence="7">
    <location>
        <begin position="21"/>
        <end position="383"/>
    </location>
</feature>
<dbReference type="PANTHER" id="PTHR30011:SF16">
    <property type="entry name" value="C2H2 FINGER DOMAIN TRANSCRIPTION FACTOR (EUROFUNG)-RELATED"/>
    <property type="match status" value="1"/>
</dbReference>
<evidence type="ECO:0000256" key="3">
    <source>
        <dbReference type="ARBA" id="ARBA00023002"/>
    </source>
</evidence>
<dbReference type="PANTHER" id="PTHR30011">
    <property type="entry name" value="ALKANESULFONATE MONOOXYGENASE-RELATED"/>
    <property type="match status" value="1"/>
</dbReference>
<comment type="similarity">
    <text evidence="5">Belongs to the NtaA/SnaA/DszA monooxygenase family.</text>
</comment>
<dbReference type="GO" id="GO:0016705">
    <property type="term" value="F:oxidoreductase activity, acting on paired donors, with incorporation or reduction of molecular oxygen"/>
    <property type="evidence" value="ECO:0007669"/>
    <property type="project" value="InterPro"/>
</dbReference>
<organism evidence="8 9">
    <name type="scientific">Roseococcus suduntuyensis</name>
    <dbReference type="NCBI Taxonomy" id="455361"/>
    <lineage>
        <taxon>Bacteria</taxon>
        <taxon>Pseudomonadati</taxon>
        <taxon>Pseudomonadota</taxon>
        <taxon>Alphaproteobacteria</taxon>
        <taxon>Acetobacterales</taxon>
        <taxon>Roseomonadaceae</taxon>
        <taxon>Roseococcus</taxon>
    </lineage>
</organism>
<evidence type="ECO:0000256" key="5">
    <source>
        <dbReference type="ARBA" id="ARBA00033748"/>
    </source>
</evidence>
<evidence type="ECO:0000256" key="4">
    <source>
        <dbReference type="ARBA" id="ARBA00023033"/>
    </source>
</evidence>
<dbReference type="InterPro" id="IPR051260">
    <property type="entry name" value="Diverse_substr_monoxygenases"/>
</dbReference>
<accession>A0A840AIL4</accession>
<evidence type="ECO:0000313" key="8">
    <source>
        <dbReference type="EMBL" id="MBB3900386.1"/>
    </source>
</evidence>
<dbReference type="AlphaFoldDB" id="A0A840AIL4"/>
<dbReference type="Proteomes" id="UP000553193">
    <property type="component" value="Unassembled WGS sequence"/>
</dbReference>
<keyword evidence="3" id="KW-0560">Oxidoreductase</keyword>
<feature type="binding site" evidence="6">
    <location>
        <position position="59"/>
    </location>
    <ligand>
        <name>FMN</name>
        <dbReference type="ChEBI" id="CHEBI:58210"/>
    </ligand>
</feature>
<dbReference type="Gene3D" id="3.20.20.30">
    <property type="entry name" value="Luciferase-like domain"/>
    <property type="match status" value="1"/>
</dbReference>
<comment type="caution">
    <text evidence="8">The sequence shown here is derived from an EMBL/GenBank/DDBJ whole genome shotgun (WGS) entry which is preliminary data.</text>
</comment>
<dbReference type="PIRSF" id="PIRSF000337">
    <property type="entry name" value="NTA_MOA"/>
    <property type="match status" value="1"/>
</dbReference>
<keyword evidence="4 8" id="KW-0503">Monooxygenase</keyword>
<proteinExistence type="inferred from homology"/>
<dbReference type="CDD" id="cd01095">
    <property type="entry name" value="Nitrilotriacetate_monoxgenase"/>
    <property type="match status" value="1"/>
</dbReference>
<keyword evidence="2 6" id="KW-0288">FMN</keyword>
<feature type="binding site" evidence="6">
    <location>
        <position position="105"/>
    </location>
    <ligand>
        <name>FMN</name>
        <dbReference type="ChEBI" id="CHEBI:58210"/>
    </ligand>
</feature>
<evidence type="ECO:0000313" key="9">
    <source>
        <dbReference type="Proteomes" id="UP000553193"/>
    </source>
</evidence>
<keyword evidence="9" id="KW-1185">Reference proteome</keyword>
<protein>
    <submittedName>
        <fullName evidence="8">FMN-dependent oxidoreductase (Nitrilotriacetate monooxygenase family)</fullName>
    </submittedName>
</protein>
<feature type="binding site" evidence="6">
    <location>
        <position position="159"/>
    </location>
    <ligand>
        <name>FMN</name>
        <dbReference type="ChEBI" id="CHEBI:58210"/>
    </ligand>
</feature>
<dbReference type="Pfam" id="PF00296">
    <property type="entry name" value="Bac_luciferase"/>
    <property type="match status" value="1"/>
</dbReference>
<reference evidence="8 9" key="1">
    <citation type="submission" date="2020-08" db="EMBL/GenBank/DDBJ databases">
        <title>Genomic Encyclopedia of Type Strains, Phase IV (KMG-IV): sequencing the most valuable type-strain genomes for metagenomic binning, comparative biology and taxonomic classification.</title>
        <authorList>
            <person name="Goeker M."/>
        </authorList>
    </citation>
    <scope>NUCLEOTIDE SEQUENCE [LARGE SCALE GENOMIC DNA]</scope>
    <source>
        <strain evidence="8 9">DSM 19979</strain>
    </source>
</reference>
<evidence type="ECO:0000256" key="2">
    <source>
        <dbReference type="ARBA" id="ARBA00022643"/>
    </source>
</evidence>
<dbReference type="NCBIfam" id="TIGR03860">
    <property type="entry name" value="FMN_nitrolo"/>
    <property type="match status" value="1"/>
</dbReference>
<dbReference type="SUPFAM" id="SSF51679">
    <property type="entry name" value="Bacterial luciferase-like"/>
    <property type="match status" value="1"/>
</dbReference>
<dbReference type="RefSeq" id="WP_184386618.1">
    <property type="nucleotide sequence ID" value="NZ_JACIDJ010000010.1"/>
</dbReference>
<evidence type="ECO:0000256" key="6">
    <source>
        <dbReference type="PIRSR" id="PIRSR000337-1"/>
    </source>
</evidence>
<dbReference type="GO" id="GO:0004497">
    <property type="term" value="F:monooxygenase activity"/>
    <property type="evidence" value="ECO:0007669"/>
    <property type="project" value="UniProtKB-KW"/>
</dbReference>
<dbReference type="InterPro" id="IPR016215">
    <property type="entry name" value="NTA_MOA"/>
</dbReference>
<dbReference type="InterPro" id="IPR011251">
    <property type="entry name" value="Luciferase-like_dom"/>
</dbReference>